<feature type="compositionally biased region" description="Low complexity" evidence="1">
    <location>
        <begin position="526"/>
        <end position="539"/>
    </location>
</feature>
<dbReference type="Proteomes" id="UP000231358">
    <property type="component" value="Unassembled WGS sequence"/>
</dbReference>
<reference evidence="2 3" key="1">
    <citation type="submission" date="2017-05" db="EMBL/GenBank/DDBJ databases">
        <title>Genome sequence for an aflatoxigenic pathogen of Argentinian peanut, Aspergillus arachidicola.</title>
        <authorList>
            <person name="Moore G."/>
            <person name="Beltz S.B."/>
            <person name="Mack B.M."/>
        </authorList>
    </citation>
    <scope>NUCLEOTIDE SEQUENCE [LARGE SCALE GENOMIC DNA]</scope>
    <source>
        <strain evidence="2 3">CBS 117610</strain>
    </source>
</reference>
<feature type="region of interest" description="Disordered" evidence="1">
    <location>
        <begin position="337"/>
        <end position="539"/>
    </location>
</feature>
<feature type="compositionally biased region" description="Polar residues" evidence="1">
    <location>
        <begin position="360"/>
        <end position="381"/>
    </location>
</feature>
<dbReference type="STRING" id="656916.A0A2G7G394"/>
<gene>
    <name evidence="2" type="ORF">AARAC_011662</name>
</gene>
<protein>
    <recommendedName>
        <fullName evidence="4">CCHC-type domain-containing protein</fullName>
    </recommendedName>
</protein>
<comment type="caution">
    <text evidence="2">The sequence shown here is derived from an EMBL/GenBank/DDBJ whole genome shotgun (WGS) entry which is preliminary data.</text>
</comment>
<feature type="compositionally biased region" description="Polar residues" evidence="1">
    <location>
        <begin position="488"/>
        <end position="503"/>
    </location>
</feature>
<sequence length="539" mass="58778">MVLSRAQHPAPAGAAGATDNAARPLQKRVLDHNREAASLLEYLQTHGSGTPRRVVEFIQASWALTDALSHYPVGDAWKVQLDEMQRAINDIWKDTNELTARTEDPIHTYAQAAARAPPPCHHQSTHGSSSTAPARPADLDRERAVTVKVGDSATAKNLRRLTSEDLVKRAEKYRKHAAYKAISPTLMSVQFVAADMPCKALGPLKDEADRKRIAQELIANNRHAWGESCEIAHVGWLVRPPPGKKTSSIVIEFTTPHHANKAIETGTVWDFQVSENALYDRASRVVRCNNCQRYGHIGNICPHDTPRLVPRCANCKGDHTAWYKKCEVYIQEREKAQGRALHRPRYHRTPAYLQDPDGSATGSAALNASPNTERRTGTGSEMSGGLPVGARAASRSENVGSGGLSPAARDAPDHSPMEGLRFTENTPLSETNPPVGSTTIESTLTSAPTLPSTLPATTTRRSIASSGTEGTRRSLRLVSQIHRAIGTTRLSTQNETHAQTRSLSPRKRRRAQESVGPDTEIRGRTRSATTATASTLTYD</sequence>
<evidence type="ECO:0000313" key="3">
    <source>
        <dbReference type="Proteomes" id="UP000231358"/>
    </source>
</evidence>
<feature type="compositionally biased region" description="Polar residues" evidence="1">
    <location>
        <begin position="423"/>
        <end position="441"/>
    </location>
</feature>
<dbReference type="AlphaFoldDB" id="A0A2G7G394"/>
<feature type="compositionally biased region" description="Low complexity" evidence="1">
    <location>
        <begin position="442"/>
        <end position="459"/>
    </location>
</feature>
<evidence type="ECO:0000313" key="2">
    <source>
        <dbReference type="EMBL" id="PIG87294.1"/>
    </source>
</evidence>
<keyword evidence="3" id="KW-1185">Reference proteome</keyword>
<accession>A0A2G7G394</accession>
<organism evidence="2 3">
    <name type="scientific">Aspergillus arachidicola</name>
    <dbReference type="NCBI Taxonomy" id="656916"/>
    <lineage>
        <taxon>Eukaryota</taxon>
        <taxon>Fungi</taxon>
        <taxon>Dikarya</taxon>
        <taxon>Ascomycota</taxon>
        <taxon>Pezizomycotina</taxon>
        <taxon>Eurotiomycetes</taxon>
        <taxon>Eurotiomycetidae</taxon>
        <taxon>Eurotiales</taxon>
        <taxon>Aspergillaceae</taxon>
        <taxon>Aspergillus</taxon>
        <taxon>Aspergillus subgen. Circumdati</taxon>
    </lineage>
</organism>
<feature type="compositionally biased region" description="Polar residues" evidence="1">
    <location>
        <begin position="460"/>
        <end position="469"/>
    </location>
</feature>
<dbReference type="EMBL" id="NEXV01000167">
    <property type="protein sequence ID" value="PIG87294.1"/>
    <property type="molecule type" value="Genomic_DNA"/>
</dbReference>
<proteinExistence type="predicted"/>
<feature type="region of interest" description="Disordered" evidence="1">
    <location>
        <begin position="115"/>
        <end position="139"/>
    </location>
</feature>
<evidence type="ECO:0000256" key="1">
    <source>
        <dbReference type="SAM" id="MobiDB-lite"/>
    </source>
</evidence>
<name>A0A2G7G394_9EURO</name>
<evidence type="ECO:0008006" key="4">
    <source>
        <dbReference type="Google" id="ProtNLM"/>
    </source>
</evidence>
<feature type="region of interest" description="Disordered" evidence="1">
    <location>
        <begin position="1"/>
        <end position="22"/>
    </location>
</feature>